<evidence type="ECO:0000256" key="2">
    <source>
        <dbReference type="SAM" id="SignalP"/>
    </source>
</evidence>
<evidence type="ECO:0000313" key="4">
    <source>
        <dbReference type="Proteomes" id="UP001156389"/>
    </source>
</evidence>
<gene>
    <name evidence="3" type="ORF">LHJ74_05140</name>
</gene>
<organism evidence="3 4">
    <name type="scientific">Streptomyces gossypii</name>
    <dbReference type="NCBI Taxonomy" id="2883101"/>
    <lineage>
        <taxon>Bacteria</taxon>
        <taxon>Bacillati</taxon>
        <taxon>Actinomycetota</taxon>
        <taxon>Actinomycetes</taxon>
        <taxon>Kitasatosporales</taxon>
        <taxon>Streptomycetaceae</taxon>
        <taxon>Streptomyces</taxon>
    </lineage>
</organism>
<sequence length="386" mass="40077">MRRRHFVTGLAGATAGVGLGALPLGASAGASPDSTRAGGPAGSPATATAGQWLQSTAPPGAEASRLLKVAAAGPELAWAVGEQARDARTPGRPLALRWDGTAWSHTDVTHLGITGSISEVSGIAPDAAWAVAGDTGDGPRHLLRWDGTTWQDTAFPGSTDPGTRLRALTVAEDGRAWVAGVLGGRVRLLHWDGGVWRWLPPLPEGTPVPWNAHLAADGSVWVSGDGIARWDHKEWTVLPAPGGIRQTLVDLLPVAADDAWAVGAAFGVGGPPGKPPGVVLLRWNGTAWVSQQGLPFSVGALNSVVGDADGNPALIAGWDFWDGTRTHYLRRDGDGWSSERGPLATGETPMMLDLAAVPGTEAVWSVGANTRYSTTPPARLRIEHYG</sequence>
<dbReference type="Proteomes" id="UP001156389">
    <property type="component" value="Unassembled WGS sequence"/>
</dbReference>
<dbReference type="InterPro" id="IPR006311">
    <property type="entry name" value="TAT_signal"/>
</dbReference>
<keyword evidence="4" id="KW-1185">Reference proteome</keyword>
<evidence type="ECO:0000256" key="1">
    <source>
        <dbReference type="SAM" id="MobiDB-lite"/>
    </source>
</evidence>
<dbReference type="RefSeq" id="WP_260216302.1">
    <property type="nucleotide sequence ID" value="NZ_JAJAGO010000002.1"/>
</dbReference>
<feature type="region of interest" description="Disordered" evidence="1">
    <location>
        <begin position="28"/>
        <end position="47"/>
    </location>
</feature>
<dbReference type="PROSITE" id="PS51318">
    <property type="entry name" value="TAT"/>
    <property type="match status" value="1"/>
</dbReference>
<name>A0ABT2JP74_9ACTN</name>
<reference evidence="3 4" key="1">
    <citation type="submission" date="2021-10" db="EMBL/GenBank/DDBJ databases">
        <title>Streptomyces gossypii sp. nov., isolated from soil collected from cotton field.</title>
        <authorList>
            <person name="Ge X."/>
            <person name="Chen X."/>
            <person name="Liu W."/>
        </authorList>
    </citation>
    <scope>NUCLEOTIDE SEQUENCE [LARGE SCALE GENOMIC DNA]</scope>
    <source>
        <strain evidence="3 4">N2-109</strain>
    </source>
</reference>
<keyword evidence="2" id="KW-0732">Signal</keyword>
<evidence type="ECO:0008006" key="5">
    <source>
        <dbReference type="Google" id="ProtNLM"/>
    </source>
</evidence>
<dbReference type="SUPFAM" id="SSF63829">
    <property type="entry name" value="Calcium-dependent phosphotriesterase"/>
    <property type="match status" value="1"/>
</dbReference>
<feature type="chain" id="PRO_5047056786" description="LigA protein" evidence="2">
    <location>
        <begin position="29"/>
        <end position="386"/>
    </location>
</feature>
<protein>
    <recommendedName>
        <fullName evidence="5">LigA protein</fullName>
    </recommendedName>
</protein>
<accession>A0ABT2JP74</accession>
<evidence type="ECO:0000313" key="3">
    <source>
        <dbReference type="EMBL" id="MCT2589324.1"/>
    </source>
</evidence>
<comment type="caution">
    <text evidence="3">The sequence shown here is derived from an EMBL/GenBank/DDBJ whole genome shotgun (WGS) entry which is preliminary data.</text>
</comment>
<dbReference type="EMBL" id="JAJAGO010000002">
    <property type="protein sequence ID" value="MCT2589324.1"/>
    <property type="molecule type" value="Genomic_DNA"/>
</dbReference>
<feature type="signal peptide" evidence="2">
    <location>
        <begin position="1"/>
        <end position="28"/>
    </location>
</feature>
<proteinExistence type="predicted"/>
<dbReference type="Gene3D" id="2.120.10.70">
    <property type="entry name" value="Fucose-specific lectin"/>
    <property type="match status" value="1"/>
</dbReference>